<proteinExistence type="predicted"/>
<feature type="transmembrane region" description="Helical" evidence="6">
    <location>
        <begin position="35"/>
        <end position="54"/>
    </location>
</feature>
<dbReference type="PANTHER" id="PTHR32322">
    <property type="entry name" value="INNER MEMBRANE TRANSPORTER"/>
    <property type="match status" value="1"/>
</dbReference>
<evidence type="ECO:0000313" key="8">
    <source>
        <dbReference type="EMBL" id="SPT70278.1"/>
    </source>
</evidence>
<feature type="transmembrane region" description="Helical" evidence="6">
    <location>
        <begin position="180"/>
        <end position="200"/>
    </location>
</feature>
<name>A0A2X0VLD7_9GAMM</name>
<feature type="transmembrane region" description="Helical" evidence="6">
    <location>
        <begin position="247"/>
        <end position="264"/>
    </location>
</feature>
<keyword evidence="3 6" id="KW-0812">Transmembrane</keyword>
<dbReference type="EMBL" id="UAPV01000001">
    <property type="protein sequence ID" value="SPT70278.1"/>
    <property type="molecule type" value="Genomic_DNA"/>
</dbReference>
<dbReference type="Pfam" id="PF00892">
    <property type="entry name" value="EamA"/>
    <property type="match status" value="2"/>
</dbReference>
<dbReference type="InterPro" id="IPR037185">
    <property type="entry name" value="EmrE-like"/>
</dbReference>
<evidence type="ECO:0000256" key="2">
    <source>
        <dbReference type="ARBA" id="ARBA00022475"/>
    </source>
</evidence>
<dbReference type="PANTHER" id="PTHR32322:SF18">
    <property type="entry name" value="S-ADENOSYLMETHIONINE_S-ADENOSYLHOMOCYSTEINE TRANSPORTER"/>
    <property type="match status" value="1"/>
</dbReference>
<feature type="domain" description="EamA" evidence="7">
    <location>
        <begin position="6"/>
        <end position="138"/>
    </location>
</feature>
<feature type="transmembrane region" description="Helical" evidence="6">
    <location>
        <begin position="212"/>
        <end position="235"/>
    </location>
</feature>
<feature type="domain" description="EamA" evidence="7">
    <location>
        <begin position="149"/>
        <end position="285"/>
    </location>
</feature>
<sequence length="301" mass="33411">MNKTTYGHLIAVFTIVVWGITFTSTKVILDDLLPVEILFSRFLLGAIAMFVIYPKLMGFAGFKRELTFAIAGLFGVSLYFLLENIALTFTLTSNVGVIIAVSPFFTALINAIFIRDEKLQLHFFIGFLIAIAGIYMMSVNSEDISFNPKGDFLALLAAISWSVYSIFIKKASSYGYNNLLVTRKVFCYGLVFIVPALYMMDASFDTERYFKGTVIFNLLFLGLIASALCFFSWNVAVKTLGVVKTSAYIYGIPVVTVITAILILDEKITLLSFVGIVLTLAGLIISESYEGIKLYLKQKLS</sequence>
<gene>
    <name evidence="8" type="primary">eamA</name>
    <name evidence="8" type="ORF">NCTC13093_01687</name>
</gene>
<reference evidence="8 9" key="1">
    <citation type="submission" date="2018-06" db="EMBL/GenBank/DDBJ databases">
        <authorList>
            <consortium name="Pathogen Informatics"/>
            <person name="Doyle S."/>
        </authorList>
    </citation>
    <scope>NUCLEOTIDE SEQUENCE [LARGE SCALE GENOMIC DNA]</scope>
    <source>
        <strain evidence="8 9">NCTC13093</strain>
    </source>
</reference>
<organism evidence="8 9">
    <name type="scientific">Anaerobiospirillum thomasii</name>
    <dbReference type="NCBI Taxonomy" id="179995"/>
    <lineage>
        <taxon>Bacteria</taxon>
        <taxon>Pseudomonadati</taxon>
        <taxon>Pseudomonadota</taxon>
        <taxon>Gammaproteobacteria</taxon>
        <taxon>Aeromonadales</taxon>
        <taxon>Succinivibrionaceae</taxon>
        <taxon>Anaerobiospirillum</taxon>
    </lineage>
</organism>
<keyword evidence="5 6" id="KW-0472">Membrane</keyword>
<dbReference type="GO" id="GO:0005886">
    <property type="term" value="C:plasma membrane"/>
    <property type="evidence" value="ECO:0007669"/>
    <property type="project" value="UniProtKB-SubCell"/>
</dbReference>
<accession>A0A2X0VLD7</accession>
<dbReference type="OrthoDB" id="4167046at2"/>
<feature type="transmembrane region" description="Helical" evidence="6">
    <location>
        <begin position="95"/>
        <end position="114"/>
    </location>
</feature>
<evidence type="ECO:0000256" key="6">
    <source>
        <dbReference type="SAM" id="Phobius"/>
    </source>
</evidence>
<feature type="transmembrane region" description="Helical" evidence="6">
    <location>
        <begin position="121"/>
        <end position="140"/>
    </location>
</feature>
<evidence type="ECO:0000256" key="5">
    <source>
        <dbReference type="ARBA" id="ARBA00023136"/>
    </source>
</evidence>
<evidence type="ECO:0000256" key="3">
    <source>
        <dbReference type="ARBA" id="ARBA00022692"/>
    </source>
</evidence>
<keyword evidence="2" id="KW-1003">Cell membrane</keyword>
<keyword evidence="4 6" id="KW-1133">Transmembrane helix</keyword>
<keyword evidence="9" id="KW-1185">Reference proteome</keyword>
<evidence type="ECO:0000256" key="1">
    <source>
        <dbReference type="ARBA" id="ARBA00004651"/>
    </source>
</evidence>
<feature type="transmembrane region" description="Helical" evidence="6">
    <location>
        <begin position="270"/>
        <end position="289"/>
    </location>
</feature>
<protein>
    <submittedName>
        <fullName evidence="8">Probable amino-acid metabolite efflux pump</fullName>
    </submittedName>
</protein>
<dbReference type="InterPro" id="IPR050638">
    <property type="entry name" value="AA-Vitamin_Transporters"/>
</dbReference>
<dbReference type="Proteomes" id="UP000250086">
    <property type="component" value="Unassembled WGS sequence"/>
</dbReference>
<dbReference type="InterPro" id="IPR000620">
    <property type="entry name" value="EamA_dom"/>
</dbReference>
<dbReference type="SUPFAM" id="SSF103481">
    <property type="entry name" value="Multidrug resistance efflux transporter EmrE"/>
    <property type="match status" value="2"/>
</dbReference>
<feature type="transmembrane region" description="Helical" evidence="6">
    <location>
        <begin position="66"/>
        <end position="89"/>
    </location>
</feature>
<dbReference type="AlphaFoldDB" id="A0A2X0VLD7"/>
<feature type="transmembrane region" description="Helical" evidence="6">
    <location>
        <begin position="152"/>
        <end position="168"/>
    </location>
</feature>
<feature type="transmembrane region" description="Helical" evidence="6">
    <location>
        <begin position="7"/>
        <end position="29"/>
    </location>
</feature>
<evidence type="ECO:0000313" key="9">
    <source>
        <dbReference type="Proteomes" id="UP000250086"/>
    </source>
</evidence>
<comment type="subcellular location">
    <subcellularLocation>
        <location evidence="1">Cell membrane</location>
        <topology evidence="1">Multi-pass membrane protein</topology>
    </subcellularLocation>
</comment>
<evidence type="ECO:0000259" key="7">
    <source>
        <dbReference type="Pfam" id="PF00892"/>
    </source>
</evidence>
<dbReference type="RefSeq" id="WP_113744373.1">
    <property type="nucleotide sequence ID" value="NZ_UAPU01000005.1"/>
</dbReference>
<evidence type="ECO:0000256" key="4">
    <source>
        <dbReference type="ARBA" id="ARBA00022989"/>
    </source>
</evidence>